<evidence type="ECO:0008006" key="4">
    <source>
        <dbReference type="Google" id="ProtNLM"/>
    </source>
</evidence>
<protein>
    <recommendedName>
        <fullName evidence="4">25S rRNA (Uridine(2843)-N(3))-methyltransferase</fullName>
    </recommendedName>
</protein>
<dbReference type="AlphaFoldDB" id="A0AAD6GKM8"/>
<feature type="region of interest" description="Disordered" evidence="1">
    <location>
        <begin position="195"/>
        <end position="220"/>
    </location>
</feature>
<evidence type="ECO:0000256" key="1">
    <source>
        <dbReference type="SAM" id="MobiDB-lite"/>
    </source>
</evidence>
<feature type="compositionally biased region" description="Acidic residues" evidence="1">
    <location>
        <begin position="43"/>
        <end position="53"/>
    </location>
</feature>
<proteinExistence type="predicted"/>
<organism evidence="2 3">
    <name type="scientific">Penicillium frequentans</name>
    <dbReference type="NCBI Taxonomy" id="3151616"/>
    <lineage>
        <taxon>Eukaryota</taxon>
        <taxon>Fungi</taxon>
        <taxon>Dikarya</taxon>
        <taxon>Ascomycota</taxon>
        <taxon>Pezizomycotina</taxon>
        <taxon>Eurotiomycetes</taxon>
        <taxon>Eurotiomycetidae</taxon>
        <taxon>Eurotiales</taxon>
        <taxon>Aspergillaceae</taxon>
        <taxon>Penicillium</taxon>
    </lineage>
</organism>
<dbReference type="Proteomes" id="UP001220324">
    <property type="component" value="Unassembled WGS sequence"/>
</dbReference>
<feature type="compositionally biased region" description="Basic residues" evidence="1">
    <location>
        <begin position="20"/>
        <end position="34"/>
    </location>
</feature>
<name>A0AAD6GKM8_9EURO</name>
<feature type="region of interest" description="Disordered" evidence="1">
    <location>
        <begin position="1"/>
        <end position="56"/>
    </location>
</feature>
<dbReference type="EMBL" id="JAQIZZ010000002">
    <property type="protein sequence ID" value="KAJ5553481.1"/>
    <property type="molecule type" value="Genomic_DNA"/>
</dbReference>
<gene>
    <name evidence="2" type="ORF">N7494_002859</name>
</gene>
<feature type="compositionally biased region" description="Basic and acidic residues" evidence="1">
    <location>
        <begin position="202"/>
        <end position="213"/>
    </location>
</feature>
<comment type="caution">
    <text evidence="2">The sequence shown here is derived from an EMBL/GenBank/DDBJ whole genome shotgun (WGS) entry which is preliminary data.</text>
</comment>
<dbReference type="Pfam" id="PF11312">
    <property type="entry name" value="Methyltransf_34"/>
    <property type="match status" value="1"/>
</dbReference>
<evidence type="ECO:0000313" key="2">
    <source>
        <dbReference type="EMBL" id="KAJ5553481.1"/>
    </source>
</evidence>
<sequence length="422" mass="46402">MPGPRQGNRRADRDTLQAKPKPKPKQKPQQRPRQTKPERKEPEEEADLSDEDPSAIKLSTPIPLSLQQLLLDVFKTALLNSSPGADGSEREFESLDIKSLIQTIKSHLYQRDFDSAFTEAGEDHLRAYALRWSASRALGYAGLFKGVLSWMRRDAEGSDSNGTRVVCLGGGAGAEIVALAAAWRDLDNGVDSLSGQAEGLSLEDKEGEAEAEKPSSPSSNRNLAIAAADIADWSSVVERLAATLTSPDVPAPSTSKHKAPLVPAGDNVDVTFHRADLLGLPEKELKDVVLGGETSHSSLLVTLMFTLNELFTTSMPKTTAFMLRLTEILKPGAILLVVDSPGSYSTLKMGKPGPDGEQQERNYPMKFLLDHTLISVAKGQWEQVYSQDSRWWRREAARLRYEVGEGAGLEDMRFQVHIYRRI</sequence>
<accession>A0AAD6GKM8</accession>
<dbReference type="InterPro" id="IPR021463">
    <property type="entry name" value="Methyltransf_34"/>
</dbReference>
<evidence type="ECO:0000313" key="3">
    <source>
        <dbReference type="Proteomes" id="UP001220324"/>
    </source>
</evidence>
<reference evidence="2 3" key="1">
    <citation type="journal article" date="2023" name="IMA Fungus">
        <title>Comparative genomic study of the Penicillium genus elucidates a diverse pangenome and 15 lateral gene transfer events.</title>
        <authorList>
            <person name="Petersen C."/>
            <person name="Sorensen T."/>
            <person name="Nielsen M.R."/>
            <person name="Sondergaard T.E."/>
            <person name="Sorensen J.L."/>
            <person name="Fitzpatrick D.A."/>
            <person name="Frisvad J.C."/>
            <person name="Nielsen K.L."/>
        </authorList>
    </citation>
    <scope>NUCLEOTIDE SEQUENCE [LARGE SCALE GENOMIC DNA]</scope>
    <source>
        <strain evidence="2 3">IBT 35679</strain>
    </source>
</reference>
<keyword evidence="3" id="KW-1185">Reference proteome</keyword>